<dbReference type="GO" id="GO:0005524">
    <property type="term" value="F:ATP binding"/>
    <property type="evidence" value="ECO:0007669"/>
    <property type="project" value="UniProtKB-KW"/>
</dbReference>
<dbReference type="Gene3D" id="1.10.287.130">
    <property type="match status" value="1"/>
</dbReference>
<dbReference type="EMBL" id="NXIG01000020">
    <property type="protein sequence ID" value="RXI28732.1"/>
    <property type="molecule type" value="Genomic_DNA"/>
</dbReference>
<evidence type="ECO:0000313" key="15">
    <source>
        <dbReference type="Proteomes" id="UP000290588"/>
    </source>
</evidence>
<evidence type="ECO:0000256" key="1">
    <source>
        <dbReference type="ARBA" id="ARBA00000085"/>
    </source>
</evidence>
<evidence type="ECO:0000256" key="3">
    <source>
        <dbReference type="ARBA" id="ARBA00022553"/>
    </source>
</evidence>
<dbReference type="PANTHER" id="PTHR43065:SF10">
    <property type="entry name" value="PEROXIDE STRESS-ACTIVATED HISTIDINE KINASE MAK3"/>
    <property type="match status" value="1"/>
</dbReference>
<gene>
    <name evidence="12" type="ORF">AELL_1221</name>
    <name evidence="13" type="ORF">CP962_13725</name>
</gene>
<evidence type="ECO:0000256" key="4">
    <source>
        <dbReference type="ARBA" id="ARBA00022679"/>
    </source>
</evidence>
<dbReference type="InterPro" id="IPR003594">
    <property type="entry name" value="HATPase_dom"/>
</dbReference>
<feature type="domain" description="Histidine kinase" evidence="10">
    <location>
        <begin position="158"/>
        <end position="371"/>
    </location>
</feature>
<organism evidence="13 15">
    <name type="scientific">Arcobacter ellisii</name>
    <dbReference type="NCBI Taxonomy" id="913109"/>
    <lineage>
        <taxon>Bacteria</taxon>
        <taxon>Pseudomonadati</taxon>
        <taxon>Campylobacterota</taxon>
        <taxon>Epsilonproteobacteria</taxon>
        <taxon>Campylobacterales</taxon>
        <taxon>Arcobacteraceae</taxon>
        <taxon>Arcobacter</taxon>
    </lineage>
</organism>
<dbReference type="SMART" id="SM00448">
    <property type="entry name" value="REC"/>
    <property type="match status" value="1"/>
</dbReference>
<dbReference type="Gene3D" id="3.40.50.2300">
    <property type="match status" value="1"/>
</dbReference>
<dbReference type="Pfam" id="PF02518">
    <property type="entry name" value="HATPase_c"/>
    <property type="match status" value="1"/>
</dbReference>
<dbReference type="SUPFAM" id="SSF55874">
    <property type="entry name" value="ATPase domain of HSP90 chaperone/DNA topoisomerase II/histidine kinase"/>
    <property type="match status" value="1"/>
</dbReference>
<evidence type="ECO:0000259" key="11">
    <source>
        <dbReference type="PROSITE" id="PS50110"/>
    </source>
</evidence>
<evidence type="ECO:0000313" key="13">
    <source>
        <dbReference type="EMBL" id="RXI28732.1"/>
    </source>
</evidence>
<protein>
    <recommendedName>
        <fullName evidence="2">histidine kinase</fullName>
        <ecNumber evidence="2">2.7.13.3</ecNumber>
    </recommendedName>
</protein>
<dbReference type="OrthoDB" id="9805967at2"/>
<keyword evidence="7" id="KW-0067">ATP-binding</keyword>
<evidence type="ECO:0000256" key="8">
    <source>
        <dbReference type="ARBA" id="ARBA00023012"/>
    </source>
</evidence>
<keyword evidence="6 13" id="KW-0418">Kinase</keyword>
<dbReference type="EMBL" id="CP032097">
    <property type="protein sequence ID" value="AXX94888.1"/>
    <property type="molecule type" value="Genomic_DNA"/>
</dbReference>
<dbReference type="RefSeq" id="WP_118917096.1">
    <property type="nucleotide sequence ID" value="NZ_CP032097.1"/>
</dbReference>
<dbReference type="InterPro" id="IPR003661">
    <property type="entry name" value="HisK_dim/P_dom"/>
</dbReference>
<dbReference type="PROSITE" id="PS50109">
    <property type="entry name" value="HIS_KIN"/>
    <property type="match status" value="1"/>
</dbReference>
<feature type="modified residue" description="4-aspartylphosphate" evidence="9">
    <location>
        <position position="55"/>
    </location>
</feature>
<dbReference type="InterPro" id="IPR036097">
    <property type="entry name" value="HisK_dim/P_sf"/>
</dbReference>
<evidence type="ECO:0000256" key="6">
    <source>
        <dbReference type="ARBA" id="ARBA00022777"/>
    </source>
</evidence>
<reference evidence="13 15" key="1">
    <citation type="submission" date="2017-09" db="EMBL/GenBank/DDBJ databases">
        <title>Genomics of the genus Arcobacter.</title>
        <authorList>
            <person name="Perez-Cataluna A."/>
            <person name="Figueras M.J."/>
            <person name="Salas-Masso N."/>
        </authorList>
    </citation>
    <scope>NUCLEOTIDE SEQUENCE [LARGE SCALE GENOMIC DNA]</scope>
    <source>
        <strain evidence="13 15">CECT 7837</strain>
    </source>
</reference>
<proteinExistence type="predicted"/>
<keyword evidence="8" id="KW-0902">Two-component regulatory system</keyword>
<dbReference type="PANTHER" id="PTHR43065">
    <property type="entry name" value="SENSOR HISTIDINE KINASE"/>
    <property type="match status" value="1"/>
</dbReference>
<evidence type="ECO:0000256" key="5">
    <source>
        <dbReference type="ARBA" id="ARBA00022741"/>
    </source>
</evidence>
<dbReference type="InterPro" id="IPR005467">
    <property type="entry name" value="His_kinase_dom"/>
</dbReference>
<evidence type="ECO:0000313" key="12">
    <source>
        <dbReference type="EMBL" id="AXX94888.1"/>
    </source>
</evidence>
<keyword evidence="3 9" id="KW-0597">Phosphoprotein</keyword>
<evidence type="ECO:0000259" key="10">
    <source>
        <dbReference type="PROSITE" id="PS50109"/>
    </source>
</evidence>
<dbReference type="KEGG" id="aell:AELL_1221"/>
<dbReference type="AlphaFoldDB" id="A0A347U7R0"/>
<dbReference type="InterPro" id="IPR036890">
    <property type="entry name" value="HATPase_C_sf"/>
</dbReference>
<keyword evidence="4" id="KW-0808">Transferase</keyword>
<dbReference type="GO" id="GO:0000155">
    <property type="term" value="F:phosphorelay sensor kinase activity"/>
    <property type="evidence" value="ECO:0007669"/>
    <property type="project" value="InterPro"/>
</dbReference>
<dbReference type="CDD" id="cd00082">
    <property type="entry name" value="HisKA"/>
    <property type="match status" value="1"/>
</dbReference>
<sequence length="374" mass="42819">MGKFNVLIVDDIEENIYSLRLLIEDNFDLNIFTATNANDAMSILLNKRIDLILMDVQMPEVDGFEFTLYLKDLEIIKDIPIIFITGIYNNEEYKSKAYEIGGIEYITKPIDNNLLISKLKVYIDIYENLNNSKEDLVKTKNLLVHNSKMASLGEMIGIISHQLKQPLNVLSLYCDCVEYSYKEGEVDDIYVKEFSTNTKSQINYMNETINGFLDFYNPNKKKEVFNISEAINFALAILKSKIIVNNIKVNLELNEKLEIAGVKMELAQVVINIVNNSIDAFIERGIFEKDINIKLFANDSKVVLFIEDNAGGIENKNLEKILDPYYTTKVDGTGIGLYMVKLIVKNNFNGELKVMNSEKGLKFIILLDLYQKKN</sequence>
<accession>A0A347U7R0</accession>
<evidence type="ECO:0000256" key="7">
    <source>
        <dbReference type="ARBA" id="ARBA00022840"/>
    </source>
</evidence>
<dbReference type="EC" id="2.7.13.3" evidence="2"/>
<keyword evidence="14" id="KW-1185">Reference proteome</keyword>
<dbReference type="Proteomes" id="UP000290588">
    <property type="component" value="Unassembled WGS sequence"/>
</dbReference>
<dbReference type="SUPFAM" id="SSF52172">
    <property type="entry name" value="CheY-like"/>
    <property type="match status" value="1"/>
</dbReference>
<dbReference type="Proteomes" id="UP000262582">
    <property type="component" value="Chromosome"/>
</dbReference>
<dbReference type="InterPro" id="IPR011006">
    <property type="entry name" value="CheY-like_superfamily"/>
</dbReference>
<feature type="domain" description="Response regulatory" evidence="11">
    <location>
        <begin position="5"/>
        <end position="123"/>
    </location>
</feature>
<dbReference type="SMART" id="SM00388">
    <property type="entry name" value="HisKA"/>
    <property type="match status" value="1"/>
</dbReference>
<evidence type="ECO:0000313" key="14">
    <source>
        <dbReference type="Proteomes" id="UP000262582"/>
    </source>
</evidence>
<dbReference type="PROSITE" id="PS50110">
    <property type="entry name" value="RESPONSE_REGULATORY"/>
    <property type="match status" value="1"/>
</dbReference>
<dbReference type="SMART" id="SM00387">
    <property type="entry name" value="HATPase_c"/>
    <property type="match status" value="1"/>
</dbReference>
<evidence type="ECO:0000256" key="2">
    <source>
        <dbReference type="ARBA" id="ARBA00012438"/>
    </source>
</evidence>
<dbReference type="InterPro" id="IPR001789">
    <property type="entry name" value="Sig_transdc_resp-reg_receiver"/>
</dbReference>
<dbReference type="Pfam" id="PF00072">
    <property type="entry name" value="Response_reg"/>
    <property type="match status" value="1"/>
</dbReference>
<evidence type="ECO:0000256" key="9">
    <source>
        <dbReference type="PROSITE-ProRule" id="PRU00169"/>
    </source>
</evidence>
<dbReference type="SUPFAM" id="SSF47384">
    <property type="entry name" value="Homodimeric domain of signal transducing histidine kinase"/>
    <property type="match status" value="1"/>
</dbReference>
<dbReference type="Gene3D" id="3.30.565.10">
    <property type="entry name" value="Histidine kinase-like ATPase, C-terminal domain"/>
    <property type="match status" value="1"/>
</dbReference>
<comment type="catalytic activity">
    <reaction evidence="1">
        <text>ATP + protein L-histidine = ADP + protein N-phospho-L-histidine.</text>
        <dbReference type="EC" id="2.7.13.3"/>
    </reaction>
</comment>
<reference evidence="12 14" key="2">
    <citation type="submission" date="2018-08" db="EMBL/GenBank/DDBJ databases">
        <title>Complete genome of the Arcobacter ellisii type strain LMG 26155.</title>
        <authorList>
            <person name="Miller W.G."/>
            <person name="Yee E."/>
            <person name="Bono J.L."/>
        </authorList>
    </citation>
    <scope>NUCLEOTIDE SEQUENCE [LARGE SCALE GENOMIC DNA]</scope>
    <source>
        <strain evidence="12 14">LMG 26155</strain>
    </source>
</reference>
<name>A0A347U7R0_9BACT</name>
<keyword evidence="5" id="KW-0547">Nucleotide-binding</keyword>